<dbReference type="Pfam" id="PF13472">
    <property type="entry name" value="Lipase_GDSL_2"/>
    <property type="match status" value="1"/>
</dbReference>
<dbReference type="PANTHER" id="PTHR43784">
    <property type="entry name" value="GDSL-LIKE LIPASE/ACYLHYDROLASE, PUTATIVE (AFU_ORTHOLOGUE AFUA_2G00820)-RELATED"/>
    <property type="match status" value="1"/>
</dbReference>
<dbReference type="PANTHER" id="PTHR43784:SF2">
    <property type="entry name" value="GDSL-LIKE LIPASE_ACYLHYDROLASE, PUTATIVE (AFU_ORTHOLOGUE AFUA_2G00820)-RELATED"/>
    <property type="match status" value="1"/>
</dbReference>
<proteinExistence type="predicted"/>
<protein>
    <submittedName>
        <fullName evidence="4">FG-GAP-like repeat-containing protein</fullName>
    </submittedName>
</protein>
<organism evidence="4 5">
    <name type="scientific">Actinacidiphila polyblastidii</name>
    <dbReference type="NCBI Taxonomy" id="3110430"/>
    <lineage>
        <taxon>Bacteria</taxon>
        <taxon>Bacillati</taxon>
        <taxon>Actinomycetota</taxon>
        <taxon>Actinomycetes</taxon>
        <taxon>Kitasatosporales</taxon>
        <taxon>Streptomycetaceae</taxon>
        <taxon>Actinacidiphila</taxon>
    </lineage>
</organism>
<feature type="signal peptide" evidence="2">
    <location>
        <begin position="1"/>
        <end position="34"/>
    </location>
</feature>
<dbReference type="Proteomes" id="UP001344658">
    <property type="component" value="Unassembled WGS sequence"/>
</dbReference>
<evidence type="ECO:0000313" key="4">
    <source>
        <dbReference type="EMBL" id="MEE4545073.1"/>
    </source>
</evidence>
<keyword evidence="1 2" id="KW-0732">Signal</keyword>
<dbReference type="Pfam" id="PF13517">
    <property type="entry name" value="FG-GAP_3"/>
    <property type="match status" value="2"/>
</dbReference>
<feature type="chain" id="PRO_5045137260" evidence="2">
    <location>
        <begin position="35"/>
        <end position="863"/>
    </location>
</feature>
<dbReference type="SUPFAM" id="SSF69318">
    <property type="entry name" value="Integrin alpha N-terminal domain"/>
    <property type="match status" value="1"/>
</dbReference>
<comment type="caution">
    <text evidence="4">The sequence shown here is derived from an EMBL/GenBank/DDBJ whole genome shotgun (WGS) entry which is preliminary data.</text>
</comment>
<dbReference type="InterPro" id="IPR013830">
    <property type="entry name" value="SGNH_hydro"/>
</dbReference>
<sequence length="863" mass="88274">MYHALHRFRTGAAAMAVCALAGGLVAAGSAPARATTPYSSLTAAFDDVAVHSGSATATRAAASGASTGAGGGGFLAADLDRAGWSRGATVSVNGTPYTLADVPPGAPDNVVAAGQTVAVRGSGDALGFLAAADDGPVSAAGTITYTDGTTSRYTLAVDDWSGTADANTAVAVPHHLDSAGQPAGSGRLSAVTVPLDRTRTVAAVTLPTTGATSTTGASSPELHVFDIAVRAAAAAPAGQFWAGSWATAYGAAPLVPQSPDWSRQTLRMVVHPNTTGGTARFRFANTFSPDPLELGHVTVATQANSDTQQADATAVQTPVPLTFGGAQSTTLAAGADVYSDPVAFPVTAGKNLLVSVYLPGPVTHAPIHPHALTTSYTTSRLGGDHTMDTGSFPGNGFTFWTILSGVDVATSSDIGTTVALGDSQTDGAHSPANRDQRWPDYYAQDVNSKGQVTGVVNEGISGNYLLTDTTTENGPSALHRLDRDVFGQTDVHTLVLYEGVNDIALSGSSATAVEAGISSIAQQARARGIRVVIATIPPFGGYSAYTDAKDTVRQQVNAYVRTTADADAHIDFDLATRDPDMPDRLLPAYFDAPDDHLHFNEVGCAKLADTLAAAADGPATNMSQTAAADVNGDGLSDLLARNDATGALQLWLRNTGGTFGAAVTVTGGWRPFSQTAAADFNSDGKADIIARDGSGNLKMWLGHGDGTFGAAQQVTSGWDFTQTAVADFDGNGKADIIARDSSGNLKIWAGHGDGTFGAAAQLSTGWDFTQTAAADFNGDGQADIIARDAAGNLKMWTHNAGGYFNAATQVTTGWDFSQTVAADFDGNGKADIIARRNTTGDLDMWAGHGDTTFGSAVKLTSGW</sequence>
<dbReference type="RefSeq" id="WP_330798386.1">
    <property type="nucleotide sequence ID" value="NZ_JAZEWV010000024.1"/>
</dbReference>
<name>A0ABU7PGX4_9ACTN</name>
<evidence type="ECO:0000259" key="3">
    <source>
        <dbReference type="Pfam" id="PF13472"/>
    </source>
</evidence>
<gene>
    <name evidence="4" type="ORF">V2S66_24285</name>
</gene>
<accession>A0ABU7PGX4</accession>
<feature type="domain" description="SGNH hydrolase-type esterase" evidence="3">
    <location>
        <begin position="419"/>
        <end position="603"/>
    </location>
</feature>
<dbReference type="Gene3D" id="2.40.128.340">
    <property type="match status" value="1"/>
</dbReference>
<evidence type="ECO:0000256" key="2">
    <source>
        <dbReference type="SAM" id="SignalP"/>
    </source>
</evidence>
<dbReference type="Gene3D" id="2.130.10.130">
    <property type="entry name" value="Integrin alpha, N-terminal"/>
    <property type="match status" value="1"/>
</dbReference>
<dbReference type="InterPro" id="IPR036514">
    <property type="entry name" value="SGNH_hydro_sf"/>
</dbReference>
<evidence type="ECO:0000313" key="5">
    <source>
        <dbReference type="Proteomes" id="UP001344658"/>
    </source>
</evidence>
<dbReference type="InterPro" id="IPR013517">
    <property type="entry name" value="FG-GAP"/>
</dbReference>
<evidence type="ECO:0000256" key="1">
    <source>
        <dbReference type="ARBA" id="ARBA00022729"/>
    </source>
</evidence>
<dbReference type="InterPro" id="IPR053140">
    <property type="entry name" value="GDSL_Rv0518-like"/>
</dbReference>
<dbReference type="SUPFAM" id="SSF52266">
    <property type="entry name" value="SGNH hydrolase"/>
    <property type="match status" value="1"/>
</dbReference>
<dbReference type="Gene3D" id="3.40.50.1110">
    <property type="entry name" value="SGNH hydrolase"/>
    <property type="match status" value="1"/>
</dbReference>
<dbReference type="InterPro" id="IPR028994">
    <property type="entry name" value="Integrin_alpha_N"/>
</dbReference>
<keyword evidence="5" id="KW-1185">Reference proteome</keyword>
<dbReference type="EMBL" id="JAZEWV010000024">
    <property type="protein sequence ID" value="MEE4545073.1"/>
    <property type="molecule type" value="Genomic_DNA"/>
</dbReference>
<reference evidence="4 5" key="1">
    <citation type="submission" date="2023-12" db="EMBL/GenBank/DDBJ databases">
        <title>Streptomyces sp. V4-01.</title>
        <authorList>
            <person name="Somphong A."/>
            <person name="Phongsopitanun W."/>
        </authorList>
    </citation>
    <scope>NUCLEOTIDE SEQUENCE [LARGE SCALE GENOMIC DNA]</scope>
    <source>
        <strain evidence="4 5">V4-01</strain>
    </source>
</reference>